<dbReference type="AlphaFoldDB" id="A0A285N3D5"/>
<evidence type="ECO:0000313" key="3">
    <source>
        <dbReference type="Proteomes" id="UP000219036"/>
    </source>
</evidence>
<dbReference type="Pfam" id="PF02080">
    <property type="entry name" value="TrkA_C"/>
    <property type="match status" value="1"/>
</dbReference>
<dbReference type="SUPFAM" id="SSF116726">
    <property type="entry name" value="TrkA C-terminal domain-like"/>
    <property type="match status" value="1"/>
</dbReference>
<dbReference type="GO" id="GO:0008324">
    <property type="term" value="F:monoatomic cation transmembrane transporter activity"/>
    <property type="evidence" value="ECO:0007669"/>
    <property type="project" value="InterPro"/>
</dbReference>
<organism evidence="2 3">
    <name type="scientific">Persephonella hydrogeniphila</name>
    <dbReference type="NCBI Taxonomy" id="198703"/>
    <lineage>
        <taxon>Bacteria</taxon>
        <taxon>Pseudomonadati</taxon>
        <taxon>Aquificota</taxon>
        <taxon>Aquificia</taxon>
        <taxon>Aquificales</taxon>
        <taxon>Hydrogenothermaceae</taxon>
        <taxon>Persephonella</taxon>
    </lineage>
</organism>
<feature type="domain" description="RCK C-terminal" evidence="1">
    <location>
        <begin position="76"/>
        <end position="160"/>
    </location>
</feature>
<protein>
    <submittedName>
        <fullName evidence="2">Potassium/proton antiporter regulatory subunit, CPA2 family</fullName>
    </submittedName>
</protein>
<dbReference type="OrthoDB" id="67547at2"/>
<evidence type="ECO:0000259" key="1">
    <source>
        <dbReference type="PROSITE" id="PS51202"/>
    </source>
</evidence>
<dbReference type="PIRSF" id="PIRSF005028">
    <property type="entry name" value="KhtT"/>
    <property type="match status" value="1"/>
</dbReference>
<dbReference type="EMBL" id="OBEI01000001">
    <property type="protein sequence ID" value="SNZ03337.1"/>
    <property type="molecule type" value="Genomic_DNA"/>
</dbReference>
<evidence type="ECO:0000313" key="2">
    <source>
        <dbReference type="EMBL" id="SNZ03337.1"/>
    </source>
</evidence>
<dbReference type="GO" id="GO:0006813">
    <property type="term" value="P:potassium ion transport"/>
    <property type="evidence" value="ECO:0007669"/>
    <property type="project" value="InterPro"/>
</dbReference>
<reference evidence="3" key="1">
    <citation type="submission" date="2017-09" db="EMBL/GenBank/DDBJ databases">
        <authorList>
            <person name="Varghese N."/>
            <person name="Submissions S."/>
        </authorList>
    </citation>
    <scope>NUCLEOTIDE SEQUENCE [LARGE SCALE GENOMIC DNA]</scope>
    <source>
        <strain evidence="3">DSM 15103</strain>
    </source>
</reference>
<name>A0A285N3D5_9AQUI</name>
<dbReference type="InterPro" id="IPR058776">
    <property type="entry name" value="KhtT-like_N"/>
</dbReference>
<dbReference type="RefSeq" id="WP_096999544.1">
    <property type="nucleotide sequence ID" value="NZ_OBEI01000001.1"/>
</dbReference>
<dbReference type="PROSITE" id="PS51202">
    <property type="entry name" value="RCK_C"/>
    <property type="match status" value="1"/>
</dbReference>
<dbReference type="Gene3D" id="3.30.70.1450">
    <property type="entry name" value="Regulator of K+ conductance, C-terminal domain"/>
    <property type="match status" value="1"/>
</dbReference>
<gene>
    <name evidence="2" type="ORF">SAMN06265182_0355</name>
</gene>
<dbReference type="Proteomes" id="UP000219036">
    <property type="component" value="Unassembled WGS sequence"/>
</dbReference>
<dbReference type="InterPro" id="IPR026278">
    <property type="entry name" value="KhtT"/>
</dbReference>
<dbReference type="PANTHER" id="PTHR30445">
    <property type="entry name" value="K(+)_H(+) ANTIPORTER SUBUNIT KHTT"/>
    <property type="match status" value="1"/>
</dbReference>
<dbReference type="InterPro" id="IPR006037">
    <property type="entry name" value="RCK_C"/>
</dbReference>
<dbReference type="Pfam" id="PF25991">
    <property type="entry name" value="KhtT_N"/>
    <property type="match status" value="1"/>
</dbReference>
<proteinExistence type="predicted"/>
<dbReference type="PANTHER" id="PTHR30445:SF8">
    <property type="entry name" value="K(+)_H(+) ANTIPORTER SUBUNIT KHTT"/>
    <property type="match status" value="1"/>
</dbReference>
<accession>A0A285N3D5</accession>
<sequence length="162" mass="18099">MEFKETDLPGIGKKYSIVTAAGDKITVVMHVTGKREIFVFEPDDFDEPSCDVVLTEEEANQLGSVLMGAYYRPEQEKEKEVLIENLAIEWVKIPPTSPLSGKSIKEADIRRKSGVTVIAIIKENETIVNPKPEEIISAGDTVVVVGTREQVENFMKEYRINA</sequence>
<dbReference type="InterPro" id="IPR036721">
    <property type="entry name" value="RCK_C_sf"/>
</dbReference>
<keyword evidence="3" id="KW-1185">Reference proteome</keyword>
<dbReference type="InterPro" id="IPR050144">
    <property type="entry name" value="AAE_transporter"/>
</dbReference>